<keyword evidence="7 16" id="KW-0808">Transferase</keyword>
<evidence type="ECO:0000256" key="1">
    <source>
        <dbReference type="ARBA" id="ARBA00004123"/>
    </source>
</evidence>
<comment type="catalytic activity">
    <reaction evidence="15">
        <text>L-seryl-[protein] + ATP = O-phospho-L-seryl-[protein] + ADP + H(+)</text>
        <dbReference type="Rhea" id="RHEA:17989"/>
        <dbReference type="Rhea" id="RHEA-COMP:9863"/>
        <dbReference type="Rhea" id="RHEA-COMP:11604"/>
        <dbReference type="ChEBI" id="CHEBI:15378"/>
        <dbReference type="ChEBI" id="CHEBI:29999"/>
        <dbReference type="ChEBI" id="CHEBI:30616"/>
        <dbReference type="ChEBI" id="CHEBI:83421"/>
        <dbReference type="ChEBI" id="CHEBI:456216"/>
        <dbReference type="EC" id="2.7.11.1"/>
    </reaction>
</comment>
<dbReference type="InterPro" id="IPR018936">
    <property type="entry name" value="PI3/4_kinase_CS"/>
</dbReference>
<dbReference type="PANTHER" id="PTHR37079:SF4">
    <property type="entry name" value="SERINE_THREONINE-PROTEIN KINASE ATM"/>
    <property type="match status" value="1"/>
</dbReference>
<dbReference type="SMART" id="SM01342">
    <property type="entry name" value="TAN"/>
    <property type="match status" value="1"/>
</dbReference>
<dbReference type="InterPro" id="IPR014009">
    <property type="entry name" value="PIK_FAT"/>
</dbReference>
<keyword evidence="16" id="KW-0156">Chromatin regulator</keyword>
<name>A0AAN7WA73_9PEZI</name>
<comment type="catalytic activity">
    <reaction evidence="14 16">
        <text>L-threonyl-[protein] + ATP = O-phospho-L-threonyl-[protein] + ADP + H(+)</text>
        <dbReference type="Rhea" id="RHEA:46608"/>
        <dbReference type="Rhea" id="RHEA-COMP:11060"/>
        <dbReference type="Rhea" id="RHEA-COMP:11605"/>
        <dbReference type="ChEBI" id="CHEBI:15378"/>
        <dbReference type="ChEBI" id="CHEBI:30013"/>
        <dbReference type="ChEBI" id="CHEBI:30616"/>
        <dbReference type="ChEBI" id="CHEBI:61977"/>
        <dbReference type="ChEBI" id="CHEBI:456216"/>
        <dbReference type="EC" id="2.7.11.1"/>
    </reaction>
</comment>
<dbReference type="SMART" id="SM00146">
    <property type="entry name" value="PI3Kc"/>
    <property type="match status" value="1"/>
</dbReference>
<feature type="region of interest" description="Disordered" evidence="17">
    <location>
        <begin position="170"/>
        <end position="211"/>
    </location>
</feature>
<proteinExistence type="inferred from homology"/>
<feature type="domain" description="FATC" evidence="20">
    <location>
        <begin position="2903"/>
        <end position="2935"/>
    </location>
</feature>
<dbReference type="GO" id="GO:0000781">
    <property type="term" value="C:chromosome, telomeric region"/>
    <property type="evidence" value="ECO:0007669"/>
    <property type="project" value="UniProtKB-SubCell"/>
</dbReference>
<keyword evidence="9 16" id="KW-0227">DNA damage</keyword>
<feature type="domain" description="FAT" evidence="19">
    <location>
        <begin position="1871"/>
        <end position="2476"/>
    </location>
</feature>
<dbReference type="SMART" id="SM01343">
    <property type="entry name" value="FATC"/>
    <property type="match status" value="1"/>
</dbReference>
<dbReference type="InterPro" id="IPR036940">
    <property type="entry name" value="PI3/4_kinase_cat_sf"/>
</dbReference>
<comment type="subcellular location">
    <subcellularLocation>
        <location evidence="16">Chromosome</location>
        <location evidence="16">Telomere</location>
    </subcellularLocation>
    <subcellularLocation>
        <location evidence="1 16">Nucleus</location>
    </subcellularLocation>
</comment>
<dbReference type="Gene3D" id="3.30.1010.10">
    <property type="entry name" value="Phosphatidylinositol 3-kinase Catalytic Subunit, Chain A, domain 4"/>
    <property type="match status" value="1"/>
</dbReference>
<dbReference type="PROSITE" id="PS51190">
    <property type="entry name" value="FATC"/>
    <property type="match status" value="1"/>
</dbReference>
<evidence type="ECO:0000256" key="7">
    <source>
        <dbReference type="ARBA" id="ARBA00022679"/>
    </source>
</evidence>
<feature type="region of interest" description="Disordered" evidence="17">
    <location>
        <begin position="857"/>
        <end position="886"/>
    </location>
</feature>
<sequence>MSGESTLNDAFDQIEEGGVVARKEGLKELTTILRHNLRSPGATALKEKTFQWIYERLYGIVLTEKAAWLSAKTAKGAAEERLSLATTALRFSVELGVRNITSPTVKTIIRHVLDTISLPGGELCVPIALDYARCLKIIFSYQPHVEHLSTEGWDRAVLFCVHHLRVTETNANGSDTRSGAERTSRLGLTDSTSSRSARSQATDSSGSQRSRTVVKQVSDELIACLSLLTAVTNVQLARHADTCLWTLIDLLKVRPTPGNGHQNSFAVINHVLLWARTEDVGLTKKATTQLVRLIRHFWSTNNTALKDEMLIALLYLQPYMKHLMLGESALPLRSELLALAETLRADYGKRKESSQLQMNEVRLALRSATLDGSAQIKSAVIELRSGAGPRAEHNWGLLSTLATLDTLLCGPQIDGGSSEEDDEKGDDLQQRPRKRRRVANDYEGVLTSTSSGSVIPRVASLQVVTFILQDRSHSALHLCTAIDTLLPSCGDDDTNVASWALLALTSCASQSASTAESVASRWVPVWYVACRLLSNISTCRAACHLIDIILGLDLVAQPIVTEFLQSIATSMQSSGPAIIADSSTHLLNTVQKISQRLSPGNTVALAESTISWLCRHYLATTHDDKAYATSLNQAQPRDVTQLIGTCLGLYLPTRDGCAVPRWEEIGQVIVTLRDQQPVVSYLLLLPDQIDLTHPQLVKPWTPSTSNASGGTLSCETLLLNQFIPELQKTSDAWRLGEEALQTSALSATFAFLCHVCCALSAVVYCAEFRDARRQSHMRRQLDELFKSISTFAGGPRGSMDLVDAMLIAVADQADVLIDNHAHRVHAPSASERMLCRYVSNALSAQWRTRNIGGADGVAEDLDMDMDDSMDSQESRRSKATSSSGLASNDSMVSFSAAALRADVGLYAFTIARWEESQQPTSGQGNSRSAQITDYLVSLPVDDLIASRRAVSTLPGLGIHLEVEDADRLLEYCTDKVLSAYVHERSEVALGTMLALVLSLLPTVTGSGNRSLFGLGVDIYEWFVKTLTAGVLSVNVQRNVGALLLALCNFNVDYGRDHDVQSARTTLFKLVQGRSIRVQYYLADRISSVFGLFVLSQHDQIFVDLQASLPADTDWIEGIAMRLLFLSRLASAWHSLLRPGVYYMFETAGQVKEAAAYAAWCIQELTTSLGFTSARKLFRLFAPQLLHTWLEHHALSGIPYAAFEYASLDDLIERNQGEIVAQLMMRGKTEVLHILGKALKMPEKDVVKRSYAQAMAYTLAVDAAAANEVEKPCEMRLRGLLGLSKEEVRTTAKRDFAAIMGHVYLTMQQEDVEDKWLEHNPNYVSAAAALREMKSYSHSTRSLPASQQPSWRSKVLLRLHERICRRAGLDKEQPWNASSFSLTVRMLLNAIDHALGPLHMCLMLRRLRILICTAGGVALSGYPLTMLVNSIRPFLSESQCADDALGMLQYLLHHGRLHLKSEEAMFTTGTVCVTVLQMQAHAVAKQESTTQETQHQQTVHKMEVFQNWLVTYLSQPASLDDSTREVKLTGLARALGAVQLPGNARKGSAESSLLKVLLEDQASSGVVMSKAHREEALQLLSMGFDVPGSADEDCMNGDATCVRYASSLWRVTRWPAIDPAFLTWVAEVIGRAYASSGLRPSSSPSAVDRPLAPDGKPYEGGVLLSQAQIAQRLAELMLSPIRSEAALADWTLRTIFCSFRDPAEALALEQMLPTNLVPVVNDGTYSYEPHTVFDRDRAAHGERMHLSKALEVATSIDDEAWAQGVTIALCAWASNVPMLSSLSALLRHIPRLATDLLPCIAHIILHGDQTQNQVVRVELSNSLSQHLADRSVALHSRQRLLLRLVLYLRGQPWPGESTKSERNKWLEMDLMVTAEAASRCGMPYAALLFAESSTQAAPVHRRASTRVSMSQTSVPELPDDLLLSIFTQVDEPDSFYGVQQPASLDTVLNTLDYEKNGMKSLMFRSARMDSAMRLSHAAPQSDAHGVLKSLSALNLHSLEFALVSGPMAASASSVDEMMDAARKLQQWDMVSSGTTSTPSSARFSALQQLSRAASRDDAATKLQTLILDHVQQQSTAGGLGVPSSAWFNALASLTEATDVLRSPTEATMQAQWSLMIDRQQAMGRERPEDASEVATDRSLLFSVLSQNAGLMRDLHVSVKSCKAIEVEALLGVARLARSNGGLQEALSAATQLDLLLNDVKDSMGLDFSAASMQETAAVLWDAGEAAASVKMLRSIMNRGNGEQQHIPVGDSGILASLACQLASARLEKPDQILESYLRPAIKHLKNRSQGHEAGKVFYEFASFCDRQLQHPGNTEDFNRMARLREKKLADVEDLEQMKKGRRQNTTDYQREISRARKWFEMDDTEYKRLKATRDDFLQQSLQNYLLALHASNEHDICVLRFFAMWLESCGHHAANEIVRKHLDAVPSWKFVVLNNQLMSRLENDKSDFQMLLKSLMQRICADHPHHSLHHLYTATRKPKSNGDTALLSRFEAATGIKKALENHPQKANLVARVFKADAAYDEFAYSSVEAINKTKVECRQFTPAMSLITKIRQLHVPPATISLPLRTDGEYGNVPQVHRFEGFMSIMSGLSRPKVLTAIGTDGVVYKQLFKGTENDDMRQDAIMEQVFEEVSKLLRSHKTTRLRDLQVRTYKVIPLSAGSGIMEWVSNSIPIGEWMKMARPKYTPKAPSQNQASAAIRKVEHDPVAPRLNVYRKMCDQIPPIMRHFFFERFDDPEEWFQRRTAYTRSTAAISMLGYIMGLGDRHLQNILLDEVTGEAVHIDLGVAFEAGRVLPIPEKVPFRLSRDLVDAMGVTKTEGIFRRCCEFTMDALREDKDSIMTLLNVLRYDPLYNWSVSPLRAKRMQDAAQGMMGNAGNEEEASSRAKEHEAGEADRALSVVEQKLSKTLSTAATVNELIQQATDEVNLATLFAGWAAFW</sequence>
<feature type="region of interest" description="Disordered" evidence="17">
    <location>
        <begin position="2866"/>
        <end position="2889"/>
    </location>
</feature>
<dbReference type="EMBL" id="JAVRQU010000009">
    <property type="protein sequence ID" value="KAK5698992.1"/>
    <property type="molecule type" value="Genomic_DNA"/>
</dbReference>
<dbReference type="SUPFAM" id="SSF48371">
    <property type="entry name" value="ARM repeat"/>
    <property type="match status" value="1"/>
</dbReference>
<dbReference type="PROSITE" id="PS00916">
    <property type="entry name" value="PI3_4_KINASE_2"/>
    <property type="match status" value="1"/>
</dbReference>
<dbReference type="GO" id="GO:0005524">
    <property type="term" value="F:ATP binding"/>
    <property type="evidence" value="ECO:0007669"/>
    <property type="project" value="UniProtKB-KW"/>
</dbReference>
<dbReference type="GO" id="GO:0006325">
    <property type="term" value="P:chromatin organization"/>
    <property type="evidence" value="ECO:0007669"/>
    <property type="project" value="UniProtKB-KW"/>
</dbReference>
<evidence type="ECO:0000256" key="4">
    <source>
        <dbReference type="ARBA" id="ARBA00012513"/>
    </source>
</evidence>
<accession>A0AAN7WA73</accession>
<evidence type="ECO:0000256" key="8">
    <source>
        <dbReference type="ARBA" id="ARBA00022741"/>
    </source>
</evidence>
<evidence type="ECO:0000256" key="17">
    <source>
        <dbReference type="SAM" id="MobiDB-lite"/>
    </source>
</evidence>
<feature type="domain" description="PI3K/PI4K catalytic" evidence="18">
    <location>
        <begin position="2579"/>
        <end position="2893"/>
    </location>
</feature>
<evidence type="ECO:0000256" key="13">
    <source>
        <dbReference type="ARBA" id="ARBA00025079"/>
    </source>
</evidence>
<evidence type="ECO:0000256" key="5">
    <source>
        <dbReference type="ARBA" id="ARBA00014619"/>
    </source>
</evidence>
<keyword evidence="16" id="KW-0158">Chromosome</keyword>
<evidence type="ECO:0000256" key="11">
    <source>
        <dbReference type="ARBA" id="ARBA00022840"/>
    </source>
</evidence>
<dbReference type="Pfam" id="PF00454">
    <property type="entry name" value="PI3_PI4_kinase"/>
    <property type="match status" value="1"/>
</dbReference>
<dbReference type="InterPro" id="IPR003152">
    <property type="entry name" value="FATC_dom"/>
</dbReference>
<dbReference type="PANTHER" id="PTHR37079">
    <property type="entry name" value="SERINE/THREONINE-PROTEIN KINASE ATM"/>
    <property type="match status" value="1"/>
</dbReference>
<dbReference type="GO" id="GO:0006281">
    <property type="term" value="P:DNA repair"/>
    <property type="evidence" value="ECO:0007669"/>
    <property type="project" value="InterPro"/>
</dbReference>
<reference evidence="21" key="1">
    <citation type="submission" date="2023-08" db="EMBL/GenBank/DDBJ databases">
        <title>Black Yeasts Isolated from many extreme environments.</title>
        <authorList>
            <person name="Coleine C."/>
            <person name="Stajich J.E."/>
            <person name="Selbmann L."/>
        </authorList>
    </citation>
    <scope>NUCLEOTIDE SEQUENCE</scope>
    <source>
        <strain evidence="21">CCFEE 5810</strain>
    </source>
</reference>
<dbReference type="GO" id="GO:0004674">
    <property type="term" value="F:protein serine/threonine kinase activity"/>
    <property type="evidence" value="ECO:0007669"/>
    <property type="project" value="UniProtKB-KW"/>
</dbReference>
<dbReference type="InterPro" id="IPR011009">
    <property type="entry name" value="Kinase-like_dom_sf"/>
</dbReference>
<dbReference type="InterPro" id="IPR021668">
    <property type="entry name" value="TAN"/>
</dbReference>
<organism evidence="21 22">
    <name type="scientific">Elasticomyces elasticus</name>
    <dbReference type="NCBI Taxonomy" id="574655"/>
    <lineage>
        <taxon>Eukaryota</taxon>
        <taxon>Fungi</taxon>
        <taxon>Dikarya</taxon>
        <taxon>Ascomycota</taxon>
        <taxon>Pezizomycotina</taxon>
        <taxon>Dothideomycetes</taxon>
        <taxon>Dothideomycetidae</taxon>
        <taxon>Mycosphaerellales</taxon>
        <taxon>Teratosphaeriaceae</taxon>
        <taxon>Elasticomyces</taxon>
    </lineage>
</organism>
<evidence type="ECO:0000313" key="22">
    <source>
        <dbReference type="Proteomes" id="UP001310594"/>
    </source>
</evidence>
<keyword evidence="10 16" id="KW-0418">Kinase</keyword>
<feature type="compositionally biased region" description="Basic and acidic residues" evidence="17">
    <location>
        <begin position="2878"/>
        <end position="2889"/>
    </location>
</feature>
<dbReference type="InterPro" id="IPR044107">
    <property type="entry name" value="PIKKc_ATM"/>
</dbReference>
<comment type="similarity">
    <text evidence="2 16">Belongs to the PI3/PI4-kinase family. ATM subfamily.</text>
</comment>
<feature type="region of interest" description="Disordered" evidence="17">
    <location>
        <begin position="412"/>
        <end position="442"/>
    </location>
</feature>
<dbReference type="EC" id="2.7.11.1" evidence="4 16"/>
<evidence type="ECO:0000259" key="19">
    <source>
        <dbReference type="PROSITE" id="PS51189"/>
    </source>
</evidence>
<dbReference type="Proteomes" id="UP001310594">
    <property type="component" value="Unassembled WGS sequence"/>
</dbReference>
<keyword evidence="12 16" id="KW-0539">Nucleus</keyword>
<dbReference type="InterPro" id="IPR038980">
    <property type="entry name" value="ATM_plant"/>
</dbReference>
<evidence type="ECO:0000256" key="9">
    <source>
        <dbReference type="ARBA" id="ARBA00022763"/>
    </source>
</evidence>
<evidence type="ECO:0000256" key="15">
    <source>
        <dbReference type="ARBA" id="ARBA00048679"/>
    </source>
</evidence>
<evidence type="ECO:0000256" key="10">
    <source>
        <dbReference type="ARBA" id="ARBA00022777"/>
    </source>
</evidence>
<comment type="caution">
    <text evidence="21">The sequence shown here is derived from an EMBL/GenBank/DDBJ whole genome shotgun (WGS) entry which is preliminary data.</text>
</comment>
<dbReference type="Gene3D" id="1.10.1070.11">
    <property type="entry name" value="Phosphatidylinositol 3-/4-kinase, catalytic domain"/>
    <property type="match status" value="1"/>
</dbReference>
<evidence type="ECO:0000259" key="18">
    <source>
        <dbReference type="PROSITE" id="PS50290"/>
    </source>
</evidence>
<evidence type="ECO:0000256" key="12">
    <source>
        <dbReference type="ARBA" id="ARBA00023242"/>
    </source>
</evidence>
<keyword evidence="8 16" id="KW-0547">Nucleotide-binding</keyword>
<dbReference type="InterPro" id="IPR000403">
    <property type="entry name" value="PI3/4_kinase_cat_dom"/>
</dbReference>
<keyword evidence="11 16" id="KW-0067">ATP-binding</keyword>
<evidence type="ECO:0000256" key="2">
    <source>
        <dbReference type="ARBA" id="ARBA00010769"/>
    </source>
</evidence>
<dbReference type="InterPro" id="IPR016024">
    <property type="entry name" value="ARM-type_fold"/>
</dbReference>
<dbReference type="CDD" id="cd05171">
    <property type="entry name" value="PIKKc_ATM"/>
    <property type="match status" value="1"/>
</dbReference>
<dbReference type="Pfam" id="PF11640">
    <property type="entry name" value="TAN"/>
    <property type="match status" value="1"/>
</dbReference>
<evidence type="ECO:0000256" key="3">
    <source>
        <dbReference type="ARBA" id="ARBA00011370"/>
    </source>
</evidence>
<evidence type="ECO:0000313" key="21">
    <source>
        <dbReference type="EMBL" id="KAK5698992.1"/>
    </source>
</evidence>
<comment type="function">
    <text evidence="13 16">Serine/threonine protein kinase which activates checkpoint signaling upon genotoxic stresses such as ionizing radiation (IR), ultraviolet light (UV), or DNA replication stalling, thereby acting as a DNA damage sensor. Recognizes the substrate consensus sequence [ST]-Q. Phosphorylates histone H2A to form H2AS128ph (gamma-H2A) at sites of DNA damage, involved in the regulation of DNA damage response mechanism. Required for the control of telomere length and genome stability.</text>
</comment>
<dbReference type="PROSITE" id="PS50290">
    <property type="entry name" value="PI3_4_KINASE_3"/>
    <property type="match status" value="1"/>
</dbReference>
<evidence type="ECO:0000259" key="20">
    <source>
        <dbReference type="PROSITE" id="PS51190"/>
    </source>
</evidence>
<dbReference type="GO" id="GO:0035556">
    <property type="term" value="P:intracellular signal transduction"/>
    <property type="evidence" value="ECO:0007669"/>
    <property type="project" value="UniProtKB-ARBA"/>
</dbReference>
<feature type="compositionally biased region" description="Acidic residues" evidence="17">
    <location>
        <begin position="857"/>
        <end position="870"/>
    </location>
</feature>
<comment type="subunit">
    <text evidence="3">Associates with DNA double-strand breaks.</text>
</comment>
<evidence type="ECO:0000256" key="6">
    <source>
        <dbReference type="ARBA" id="ARBA00022527"/>
    </source>
</evidence>
<evidence type="ECO:0000256" key="16">
    <source>
        <dbReference type="RuleBase" id="RU365027"/>
    </source>
</evidence>
<dbReference type="Pfam" id="PF02260">
    <property type="entry name" value="FATC"/>
    <property type="match status" value="1"/>
</dbReference>
<evidence type="ECO:0000256" key="14">
    <source>
        <dbReference type="ARBA" id="ARBA00047899"/>
    </source>
</evidence>
<dbReference type="PROSITE" id="PS51189">
    <property type="entry name" value="FAT"/>
    <property type="match status" value="1"/>
</dbReference>
<dbReference type="GO" id="GO:0005634">
    <property type="term" value="C:nucleus"/>
    <property type="evidence" value="ECO:0007669"/>
    <property type="project" value="UniProtKB-SubCell"/>
</dbReference>
<keyword evidence="16" id="KW-0779">Telomere</keyword>
<dbReference type="SUPFAM" id="SSF56112">
    <property type="entry name" value="Protein kinase-like (PK-like)"/>
    <property type="match status" value="1"/>
</dbReference>
<feature type="compositionally biased region" description="Low complexity" evidence="17">
    <location>
        <begin position="190"/>
        <end position="205"/>
    </location>
</feature>
<protein>
    <recommendedName>
        <fullName evidence="5 16">Serine/threonine-protein kinase Tel1</fullName>
        <ecNumber evidence="4 16">2.7.11.1</ecNumber>
    </recommendedName>
</protein>
<keyword evidence="6 16" id="KW-0723">Serine/threonine-protein kinase</keyword>
<gene>
    <name evidence="21" type="primary">TEL1</name>
    <name evidence="21" type="ORF">LTR97_006641</name>
</gene>